<sequence>VRTEEEKRAASLDAGLRRVCTPKRSSGKLEVAPEVYQQWRKGGLERKLLLQQFIAAGANKDAFIKRIEYIRTKSRATKLKVDSGWYTKDAMKKVLGWRDKYQRKLKEYWVDTATTGTFEKTTSEALHETLSAEGVPEDVTIGGINPGEPIHDGDGGASSGSDDESDDEADSGAGRARKAGRGKGSGNAKQELEEEKALEAVENVRTVMANILRTQGRLEDLSVKLQALGTDEAQKSLGP</sequence>
<evidence type="ECO:0000256" key="1">
    <source>
        <dbReference type="SAM" id="MobiDB-lite"/>
    </source>
</evidence>
<evidence type="ECO:0000313" key="2">
    <source>
        <dbReference type="EMBL" id="CAE7903870.1"/>
    </source>
</evidence>
<dbReference type="AlphaFoldDB" id="A0A813BIY3"/>
<accession>A0A813BIY3</accession>
<feature type="compositionally biased region" description="Acidic residues" evidence="1">
    <location>
        <begin position="161"/>
        <end position="170"/>
    </location>
</feature>
<dbReference type="Proteomes" id="UP000601435">
    <property type="component" value="Unassembled WGS sequence"/>
</dbReference>
<evidence type="ECO:0000313" key="3">
    <source>
        <dbReference type="Proteomes" id="UP000601435"/>
    </source>
</evidence>
<proteinExistence type="predicted"/>
<dbReference type="OrthoDB" id="443978at2759"/>
<reference evidence="2" key="1">
    <citation type="submission" date="2021-02" db="EMBL/GenBank/DDBJ databases">
        <authorList>
            <person name="Dougan E. K."/>
            <person name="Rhodes N."/>
            <person name="Thang M."/>
            <person name="Chan C."/>
        </authorList>
    </citation>
    <scope>NUCLEOTIDE SEQUENCE</scope>
</reference>
<organism evidence="2 3">
    <name type="scientific">Symbiodinium necroappetens</name>
    <dbReference type="NCBI Taxonomy" id="1628268"/>
    <lineage>
        <taxon>Eukaryota</taxon>
        <taxon>Sar</taxon>
        <taxon>Alveolata</taxon>
        <taxon>Dinophyceae</taxon>
        <taxon>Suessiales</taxon>
        <taxon>Symbiodiniaceae</taxon>
        <taxon>Symbiodinium</taxon>
    </lineage>
</organism>
<dbReference type="EMBL" id="CAJNJA010071435">
    <property type="protein sequence ID" value="CAE7903870.1"/>
    <property type="molecule type" value="Genomic_DNA"/>
</dbReference>
<feature type="non-terminal residue" evidence="2">
    <location>
        <position position="1"/>
    </location>
</feature>
<keyword evidence="3" id="KW-1185">Reference proteome</keyword>
<feature type="region of interest" description="Disordered" evidence="1">
    <location>
        <begin position="131"/>
        <end position="195"/>
    </location>
</feature>
<comment type="caution">
    <text evidence="2">The sequence shown here is derived from an EMBL/GenBank/DDBJ whole genome shotgun (WGS) entry which is preliminary data.</text>
</comment>
<protein>
    <submittedName>
        <fullName evidence="2">Uncharacterized protein</fullName>
    </submittedName>
</protein>
<gene>
    <name evidence="2" type="ORF">SNEC2469_LOCUS30533</name>
</gene>
<name>A0A813BIY3_9DINO</name>